<name>A0A378LNC1_9GAMM</name>
<accession>A0A378LNC1</accession>
<organism evidence="1 2">
    <name type="scientific">Legionella wadsworthii</name>
    <dbReference type="NCBI Taxonomy" id="28088"/>
    <lineage>
        <taxon>Bacteria</taxon>
        <taxon>Pseudomonadati</taxon>
        <taxon>Pseudomonadota</taxon>
        <taxon>Gammaproteobacteria</taxon>
        <taxon>Legionellales</taxon>
        <taxon>Legionellaceae</taxon>
        <taxon>Legionella</taxon>
    </lineage>
</organism>
<sequence>MNSGKETHHFLESMDALRRKKSELPSTNPNRPIQFVLCTHVLPDGIGDLVHLKDFADHLETMPDTQITRVAFVLESDMEKAASILEIEQSKNYYVISYRIDEKDGTLVLTDTGKETLKQFQERGILEHSDYRVQISAPLQIKDKNSFLSAQGIFSPQDWLSFFEIRPGVYEYQTKPYSQGLIYMGLDKNKKESGIKLNATIHQLCDDLEKQKTSRSDIVNKYIKNPLINKTVSEAISQNSFIATGYLHTQLTKQAYLTWISHISEQKNILITSNQITPAALKDMDLTSLSEAGIGQIVFHNTDGNDSIIKIGEGQRQIDVLQMKDCTNEEINALFAIANTTCAAGDTSIGQVMSSLALPFFDVVDNKRYFFDTQFLRFIQNFSDHQPLYDYLEACVHLVSENGINQDRLQRMVEITQNHQATLLNQWQQITATIQHEYNAYDGLLEFIEENTLYQFFASASQALSSNLNGQHENIFLLKYQLNFFNYLIYTEKTGLLSSLLENQKFDPSTVLNVFEEKNHKIFKLIFQAEERLLVSILQNLDPFEQQKLLSQTFLYGALNGSNNLWIKDKFTQFVDCRSLEQFDMDLSMGLDEGFVIALCKKALEENDEAYFRKLPSGTLYTLQQILPDYLVPSGIQNILKTGISEDYFAEDYDLAYPESMDFEPPPTSEVRGMRQSALNALLNPSISNLDKEDLASLLDQPFETIYEESFAWLKCDLYEPHICQEVVQILTEYAYVRFEEQTLQDLLSFPISDEDKQELIVLLEQPVEEIKKEATSWRNTTFYNKDLGYQIADTLKTFAQVRAKQQTINTFFNLPISDVDKQELILILNETPEMIKKEALLWSTDSLYGQSLNKHIAETLNFFADVMLTEKLPLPFKVYSHHHSSLFFNKAPPPSVKMQPPDSPEKKRVLQTIQTLPISTSDKEQLIKVLDKPKESILAEASIWHEPGSFYEKDIEKNIAELLLDYADQLDEGLVNKKR</sequence>
<keyword evidence="2" id="KW-1185">Reference proteome</keyword>
<dbReference type="OrthoDB" id="9951044at2"/>
<evidence type="ECO:0000313" key="1">
    <source>
        <dbReference type="EMBL" id="STY28253.1"/>
    </source>
</evidence>
<protein>
    <submittedName>
        <fullName evidence="1">Uncharacterized protein</fullName>
    </submittedName>
</protein>
<dbReference type="AlphaFoldDB" id="A0A378LNC1"/>
<proteinExistence type="predicted"/>
<dbReference type="EMBL" id="UGPB01000001">
    <property type="protein sequence ID" value="STY28253.1"/>
    <property type="molecule type" value="Genomic_DNA"/>
</dbReference>
<dbReference type="Proteomes" id="UP000255297">
    <property type="component" value="Unassembled WGS sequence"/>
</dbReference>
<evidence type="ECO:0000313" key="2">
    <source>
        <dbReference type="Proteomes" id="UP000255297"/>
    </source>
</evidence>
<gene>
    <name evidence="1" type="ORF">NCTC11532_00423</name>
</gene>
<dbReference type="RefSeq" id="WP_115262252.1">
    <property type="nucleotide sequence ID" value="NZ_CAAAIS010000002.1"/>
</dbReference>
<reference evidence="1 2" key="1">
    <citation type="submission" date="2018-06" db="EMBL/GenBank/DDBJ databases">
        <authorList>
            <consortium name="Pathogen Informatics"/>
            <person name="Doyle S."/>
        </authorList>
    </citation>
    <scope>NUCLEOTIDE SEQUENCE [LARGE SCALE GENOMIC DNA]</scope>
    <source>
        <strain evidence="1 2">NCTC11532</strain>
    </source>
</reference>